<accession>A0ABX1ZKQ6</accession>
<organism evidence="3 4">
    <name type="scientific">Paenibacillus planticolens</name>
    <dbReference type="NCBI Taxonomy" id="2654976"/>
    <lineage>
        <taxon>Bacteria</taxon>
        <taxon>Bacillati</taxon>
        <taxon>Bacillota</taxon>
        <taxon>Bacilli</taxon>
        <taxon>Bacillales</taxon>
        <taxon>Paenibacillaceae</taxon>
        <taxon>Paenibacillus</taxon>
    </lineage>
</organism>
<dbReference type="SUPFAM" id="SSF55383">
    <property type="entry name" value="Copper amine oxidase, domain N"/>
    <property type="match status" value="1"/>
</dbReference>
<feature type="signal peptide" evidence="1">
    <location>
        <begin position="1"/>
        <end position="29"/>
    </location>
</feature>
<keyword evidence="1" id="KW-0732">Signal</keyword>
<dbReference type="InterPro" id="IPR036582">
    <property type="entry name" value="Mao_N_sf"/>
</dbReference>
<dbReference type="RefSeq" id="WP_171682323.1">
    <property type="nucleotide sequence ID" value="NZ_WHNZ01000013.1"/>
</dbReference>
<gene>
    <name evidence="3" type="ORF">GC097_05265</name>
</gene>
<dbReference type="Pfam" id="PF07833">
    <property type="entry name" value="Cu_amine_oxidN1"/>
    <property type="match status" value="1"/>
</dbReference>
<dbReference type="PROSITE" id="PS51257">
    <property type="entry name" value="PROKAR_LIPOPROTEIN"/>
    <property type="match status" value="1"/>
</dbReference>
<feature type="domain" description="Copper amine oxidase-like N-terminal" evidence="2">
    <location>
        <begin position="44"/>
        <end position="102"/>
    </location>
</feature>
<dbReference type="EMBL" id="WHNZ01000013">
    <property type="protein sequence ID" value="NOU99436.1"/>
    <property type="molecule type" value="Genomic_DNA"/>
</dbReference>
<dbReference type="Gene3D" id="3.30.457.10">
    <property type="entry name" value="Copper amine oxidase-like, N-terminal domain"/>
    <property type="match status" value="1"/>
</dbReference>
<feature type="chain" id="PRO_5046796828" description="Copper amine oxidase-like N-terminal domain-containing protein" evidence="1">
    <location>
        <begin position="30"/>
        <end position="271"/>
    </location>
</feature>
<evidence type="ECO:0000259" key="2">
    <source>
        <dbReference type="Pfam" id="PF07833"/>
    </source>
</evidence>
<reference evidence="3 4" key="1">
    <citation type="submission" date="2019-10" db="EMBL/GenBank/DDBJ databases">
        <title>Description of Paenibacillus pedi sp. nov.</title>
        <authorList>
            <person name="Carlier A."/>
            <person name="Qi S."/>
        </authorList>
    </citation>
    <scope>NUCLEOTIDE SEQUENCE [LARGE SCALE GENOMIC DNA]</scope>
    <source>
        <strain evidence="3 4">LMG 31457</strain>
    </source>
</reference>
<dbReference type="Proteomes" id="UP000618579">
    <property type="component" value="Unassembled WGS sequence"/>
</dbReference>
<protein>
    <recommendedName>
        <fullName evidence="2">Copper amine oxidase-like N-terminal domain-containing protein</fullName>
    </recommendedName>
</protein>
<evidence type="ECO:0000256" key="1">
    <source>
        <dbReference type="SAM" id="SignalP"/>
    </source>
</evidence>
<sequence length="271" mass="29671">MKKNYKKIIKLVIASTVMLLTACVSSATATAPVYNGFTVVSVNVDGKEVQGDVPAVNFYGRTVVPIRFVSEALGAKVEWNSETNTASITTPKQTISAPNNAQTSDQANISQKKYDDDIAKLKLYSRISNAYMQINDLAKQVMNISNLYGDVIDNVEEPDAISLLANAQASINSLKNDLIPSTQKDILALKQTVTSQGIDISDVDSLFNNLTSALNMYSSGYTIISTYIKTNDDSILDTYQSQETNAFNLAKQTMDSSFARFGEFYGKIQNF</sequence>
<evidence type="ECO:0000313" key="4">
    <source>
        <dbReference type="Proteomes" id="UP000618579"/>
    </source>
</evidence>
<evidence type="ECO:0000313" key="3">
    <source>
        <dbReference type="EMBL" id="NOU99436.1"/>
    </source>
</evidence>
<proteinExistence type="predicted"/>
<comment type="caution">
    <text evidence="3">The sequence shown here is derived from an EMBL/GenBank/DDBJ whole genome shotgun (WGS) entry which is preliminary data.</text>
</comment>
<dbReference type="InterPro" id="IPR012854">
    <property type="entry name" value="Cu_amine_oxidase-like_N"/>
</dbReference>
<name>A0ABX1ZKQ6_9BACL</name>
<keyword evidence="4" id="KW-1185">Reference proteome</keyword>